<evidence type="ECO:0000313" key="1">
    <source>
        <dbReference type="EMBL" id="JAE26238.1"/>
    </source>
</evidence>
<reference evidence="1" key="2">
    <citation type="journal article" date="2015" name="Data Brief">
        <title>Shoot transcriptome of the giant reed, Arundo donax.</title>
        <authorList>
            <person name="Barrero R.A."/>
            <person name="Guerrero F.D."/>
            <person name="Moolhuijzen P."/>
            <person name="Goolsby J.A."/>
            <person name="Tidwell J."/>
            <person name="Bellgard S.E."/>
            <person name="Bellgard M.I."/>
        </authorList>
    </citation>
    <scope>NUCLEOTIDE SEQUENCE</scope>
    <source>
        <tissue evidence="1">Shoot tissue taken approximately 20 cm above the soil surface</tissue>
    </source>
</reference>
<proteinExistence type="predicted"/>
<name>A0A0A9H033_ARUDO</name>
<dbReference type="EMBL" id="GBRH01171658">
    <property type="protein sequence ID" value="JAE26238.1"/>
    <property type="molecule type" value="Transcribed_RNA"/>
</dbReference>
<sequence length="33" mass="4065">MVSARWVRCMKQKRFCQGCRRAEFCLMMCYTQL</sequence>
<accession>A0A0A9H033</accession>
<reference evidence="1" key="1">
    <citation type="submission" date="2014-09" db="EMBL/GenBank/DDBJ databases">
        <authorList>
            <person name="Magalhaes I.L.F."/>
            <person name="Oliveira U."/>
            <person name="Santos F.R."/>
            <person name="Vidigal T.H.D.A."/>
            <person name="Brescovit A.D."/>
            <person name="Santos A.J."/>
        </authorList>
    </citation>
    <scope>NUCLEOTIDE SEQUENCE</scope>
    <source>
        <tissue evidence="1">Shoot tissue taken approximately 20 cm above the soil surface</tissue>
    </source>
</reference>
<organism evidence="1">
    <name type="scientific">Arundo donax</name>
    <name type="common">Giant reed</name>
    <name type="synonym">Donax arundinaceus</name>
    <dbReference type="NCBI Taxonomy" id="35708"/>
    <lineage>
        <taxon>Eukaryota</taxon>
        <taxon>Viridiplantae</taxon>
        <taxon>Streptophyta</taxon>
        <taxon>Embryophyta</taxon>
        <taxon>Tracheophyta</taxon>
        <taxon>Spermatophyta</taxon>
        <taxon>Magnoliopsida</taxon>
        <taxon>Liliopsida</taxon>
        <taxon>Poales</taxon>
        <taxon>Poaceae</taxon>
        <taxon>PACMAD clade</taxon>
        <taxon>Arundinoideae</taxon>
        <taxon>Arundineae</taxon>
        <taxon>Arundo</taxon>
    </lineage>
</organism>
<dbReference type="AlphaFoldDB" id="A0A0A9H033"/>
<protein>
    <submittedName>
        <fullName evidence="1">Uncharacterized protein</fullName>
    </submittedName>
</protein>